<dbReference type="Proteomes" id="UP000198582">
    <property type="component" value="Unassembled WGS sequence"/>
</dbReference>
<dbReference type="InterPro" id="IPR003737">
    <property type="entry name" value="GlcNAc_PI_deacetylase-related"/>
</dbReference>
<keyword evidence="1" id="KW-0862">Zinc</keyword>
<sequence>MRPFVPEHEWTRTFPDWPGQEFRHALIVAAHPDDETLGASGLLQHLRAAGTTMTLVVATDGEAAFPDSNAAERRDLGRARRDELARSLAAQGLPVDPVWLGLPDSDLTAHSHELVEALRNHARGTDLCLMPWPEDPHPDHQAAGRAALAAAPDSAHCWSYPIWMWHWRSPGATDIPWRRGHSYRLTTGERSAKAAAIREFTSQLHPGPRGEAPILPQEALAHFDRPVETFFRQPPDRSAPIGRFAELYAGAHDPWQVESRWYEKRKRALLLASLPRERYGTVVEPGCGTGTLTRELAGRCDRLVAFDPVPDAVALAREAAPSADVRHGLVPHAIPSGPVDLFVYSELLYYLDETDLEKTIEASVAALRPGGDLAAVHWLPWAPEAPHDGAAVHERLAAHPALETIVTHVDEQFRLDVLRRR</sequence>
<dbReference type="CDD" id="cd02440">
    <property type="entry name" value="AdoMet_MTases"/>
    <property type="match status" value="1"/>
</dbReference>
<evidence type="ECO:0000259" key="2">
    <source>
        <dbReference type="Pfam" id="PF13649"/>
    </source>
</evidence>
<name>A0A1H8XCK7_9PSEU</name>
<evidence type="ECO:0000313" key="3">
    <source>
        <dbReference type="EMBL" id="SEP37531.1"/>
    </source>
</evidence>
<dbReference type="PANTHER" id="PTHR12993:SF11">
    <property type="entry name" value="N-ACETYLGLUCOSAMINYL-PHOSPHATIDYLINOSITOL DE-N-ACETYLASE"/>
    <property type="match status" value="1"/>
</dbReference>
<dbReference type="InterPro" id="IPR024078">
    <property type="entry name" value="LmbE-like_dom_sf"/>
</dbReference>
<dbReference type="Pfam" id="PF02585">
    <property type="entry name" value="PIG-L"/>
    <property type="match status" value="1"/>
</dbReference>
<dbReference type="GO" id="GO:0016137">
    <property type="term" value="P:glycoside metabolic process"/>
    <property type="evidence" value="ECO:0007669"/>
    <property type="project" value="UniProtKB-ARBA"/>
</dbReference>
<dbReference type="SUPFAM" id="SSF53335">
    <property type="entry name" value="S-adenosyl-L-methionine-dependent methyltransferases"/>
    <property type="match status" value="1"/>
</dbReference>
<dbReference type="SUPFAM" id="SSF102588">
    <property type="entry name" value="LmbE-like"/>
    <property type="match status" value="1"/>
</dbReference>
<proteinExistence type="predicted"/>
<dbReference type="InterPro" id="IPR041698">
    <property type="entry name" value="Methyltransf_25"/>
</dbReference>
<dbReference type="AlphaFoldDB" id="A0A1H8XCK7"/>
<dbReference type="OrthoDB" id="116799at2"/>
<protein>
    <submittedName>
        <fullName evidence="3">N-acetylglucosaminyl deacetylase, LmbE family</fullName>
    </submittedName>
</protein>
<keyword evidence="4" id="KW-1185">Reference proteome</keyword>
<dbReference type="Gene3D" id="3.40.50.10320">
    <property type="entry name" value="LmbE-like"/>
    <property type="match status" value="1"/>
</dbReference>
<dbReference type="STRING" id="394193.SAMN04489732_10724"/>
<feature type="domain" description="Methyltransferase" evidence="2">
    <location>
        <begin position="282"/>
        <end position="371"/>
    </location>
</feature>
<dbReference type="RefSeq" id="WP_091617961.1">
    <property type="nucleotide sequence ID" value="NZ_FOEF01000007.1"/>
</dbReference>
<organism evidence="3 4">
    <name type="scientific">Amycolatopsis saalfeldensis</name>
    <dbReference type="NCBI Taxonomy" id="394193"/>
    <lineage>
        <taxon>Bacteria</taxon>
        <taxon>Bacillati</taxon>
        <taxon>Actinomycetota</taxon>
        <taxon>Actinomycetes</taxon>
        <taxon>Pseudonocardiales</taxon>
        <taxon>Pseudonocardiaceae</taxon>
        <taxon>Amycolatopsis</taxon>
    </lineage>
</organism>
<dbReference type="PANTHER" id="PTHR12993">
    <property type="entry name" value="N-ACETYLGLUCOSAMINYL-PHOSPHATIDYLINOSITOL DE-N-ACETYLASE-RELATED"/>
    <property type="match status" value="1"/>
</dbReference>
<dbReference type="InterPro" id="IPR029063">
    <property type="entry name" value="SAM-dependent_MTases_sf"/>
</dbReference>
<evidence type="ECO:0000313" key="4">
    <source>
        <dbReference type="Proteomes" id="UP000198582"/>
    </source>
</evidence>
<dbReference type="GO" id="GO:0016811">
    <property type="term" value="F:hydrolase activity, acting on carbon-nitrogen (but not peptide) bonds, in linear amides"/>
    <property type="evidence" value="ECO:0007669"/>
    <property type="project" value="TreeGrafter"/>
</dbReference>
<reference evidence="4" key="1">
    <citation type="submission" date="2016-10" db="EMBL/GenBank/DDBJ databases">
        <authorList>
            <person name="Varghese N."/>
            <person name="Submissions S."/>
        </authorList>
    </citation>
    <scope>NUCLEOTIDE SEQUENCE [LARGE SCALE GENOMIC DNA]</scope>
    <source>
        <strain evidence="4">DSM 44993</strain>
    </source>
</reference>
<dbReference type="EMBL" id="FOEF01000007">
    <property type="protein sequence ID" value="SEP37531.1"/>
    <property type="molecule type" value="Genomic_DNA"/>
</dbReference>
<dbReference type="Gene3D" id="3.40.50.150">
    <property type="entry name" value="Vaccinia Virus protein VP39"/>
    <property type="match status" value="1"/>
</dbReference>
<evidence type="ECO:0000256" key="1">
    <source>
        <dbReference type="ARBA" id="ARBA00022833"/>
    </source>
</evidence>
<accession>A0A1H8XCK7</accession>
<dbReference type="Pfam" id="PF13649">
    <property type="entry name" value="Methyltransf_25"/>
    <property type="match status" value="1"/>
</dbReference>
<gene>
    <name evidence="3" type="ORF">SAMN04489732_10724</name>
</gene>